<dbReference type="CDD" id="cd21455">
    <property type="entry name" value="DLC-like_DYNLT1_DYNLT3"/>
    <property type="match status" value="1"/>
</dbReference>
<name>A0AAF3FPF6_9BILA</name>
<proteinExistence type="inferred from homology"/>
<dbReference type="Pfam" id="PF03645">
    <property type="entry name" value="Tctex-1"/>
    <property type="match status" value="1"/>
</dbReference>
<evidence type="ECO:0000313" key="3">
    <source>
        <dbReference type="WBParaSite" id="MBELARI_LOCUS9081"/>
    </source>
</evidence>
<accession>A0AAF3FPF6</accession>
<dbReference type="Proteomes" id="UP000887575">
    <property type="component" value="Unassembled WGS sequence"/>
</dbReference>
<dbReference type="PANTHER" id="PTHR21255">
    <property type="entry name" value="T-COMPLEX-ASSOCIATED-TESTIS-EXPRESSED 1/ DYNEIN LIGHT CHAIN"/>
    <property type="match status" value="1"/>
</dbReference>
<evidence type="ECO:0000313" key="2">
    <source>
        <dbReference type="Proteomes" id="UP000887575"/>
    </source>
</evidence>
<dbReference type="GO" id="GO:0005868">
    <property type="term" value="C:cytoplasmic dynein complex"/>
    <property type="evidence" value="ECO:0007669"/>
    <property type="project" value="TreeGrafter"/>
</dbReference>
<dbReference type="AlphaFoldDB" id="A0AAF3FPF6"/>
<dbReference type="InterPro" id="IPR038586">
    <property type="entry name" value="Tctex-1-like_sf"/>
</dbReference>
<organism evidence="2 3">
    <name type="scientific">Mesorhabditis belari</name>
    <dbReference type="NCBI Taxonomy" id="2138241"/>
    <lineage>
        <taxon>Eukaryota</taxon>
        <taxon>Metazoa</taxon>
        <taxon>Ecdysozoa</taxon>
        <taxon>Nematoda</taxon>
        <taxon>Chromadorea</taxon>
        <taxon>Rhabditida</taxon>
        <taxon>Rhabditina</taxon>
        <taxon>Rhabditomorpha</taxon>
        <taxon>Rhabditoidea</taxon>
        <taxon>Rhabditidae</taxon>
        <taxon>Mesorhabditinae</taxon>
        <taxon>Mesorhabditis</taxon>
    </lineage>
</organism>
<dbReference type="GO" id="GO:0007018">
    <property type="term" value="P:microtubule-based movement"/>
    <property type="evidence" value="ECO:0007669"/>
    <property type="project" value="TreeGrafter"/>
</dbReference>
<dbReference type="WBParaSite" id="MBELARI_LOCUS9081">
    <property type="protein sequence ID" value="MBELARI_LOCUS9081"/>
    <property type="gene ID" value="MBELARI_LOCUS9081"/>
</dbReference>
<reference evidence="3" key="1">
    <citation type="submission" date="2024-02" db="UniProtKB">
        <authorList>
            <consortium name="WormBaseParasite"/>
        </authorList>
    </citation>
    <scope>IDENTIFICATION</scope>
</reference>
<dbReference type="Gene3D" id="3.30.1140.40">
    <property type="entry name" value="Tctex-1"/>
    <property type="match status" value="1"/>
</dbReference>
<keyword evidence="2" id="KW-1185">Reference proteome</keyword>
<dbReference type="InterPro" id="IPR005334">
    <property type="entry name" value="Tctex-1-like"/>
</dbReference>
<dbReference type="PANTHER" id="PTHR21255:SF4">
    <property type="entry name" value="DYNEIN LIGHT CHAIN TCTEX-TYPE"/>
    <property type="match status" value="1"/>
</dbReference>
<evidence type="ECO:0000256" key="1">
    <source>
        <dbReference type="ARBA" id="ARBA00005361"/>
    </source>
</evidence>
<dbReference type="GO" id="GO:0045505">
    <property type="term" value="F:dynein intermediate chain binding"/>
    <property type="evidence" value="ECO:0007669"/>
    <property type="project" value="TreeGrafter"/>
</dbReference>
<dbReference type="GO" id="GO:0005737">
    <property type="term" value="C:cytoplasm"/>
    <property type="evidence" value="ECO:0007669"/>
    <property type="project" value="TreeGrafter"/>
</dbReference>
<comment type="similarity">
    <text evidence="1">Belongs to the dynein light chain Tctex-type family.</text>
</comment>
<protein>
    <submittedName>
        <fullName evidence="3">Uncharacterized protein</fullName>
    </submittedName>
</protein>
<sequence>MLNDCKPEDIIDDKDSTTPPFTREGLIQIINEVFERNIGHTTYDVEKSESWNTKCVEEITYELVKHQGPYKYIVASALLQTGNGSGLNVSTVSFWNKKTDSPIKVFISSRRIVPMGQLLQFITTTRCI</sequence>